<name>A0A542ZRI8_9ACTN</name>
<dbReference type="EMBL" id="VFOR01000001">
    <property type="protein sequence ID" value="TQL62951.1"/>
    <property type="molecule type" value="Genomic_DNA"/>
</dbReference>
<gene>
    <name evidence="2" type="ORF">FB460_0743</name>
</gene>
<dbReference type="Proteomes" id="UP000316196">
    <property type="component" value="Unassembled WGS sequence"/>
</dbReference>
<dbReference type="AlphaFoldDB" id="A0A542ZRI8"/>
<dbReference type="OrthoDB" id="3636235at2"/>
<sequence length="219" mass="23374">MNAQPSRLRASNGDRDSVVDVLSAAHDCGRLDAHEFENRRTAARRATYVDELPLLVGDLPEGQALHTDLEVRSGKEIQPYIPSGAPATTSPGMGEPQMGLALMSGRDVIVPPGTPEVRTFCLMGGDDIDLTDVMGPGVEITLDLYSMWGGHDIWVPEGVRVIDKTTNIMAGNDVKKAARGDGSNGTVVLKGFSLMAGHDVRLSRRTPPATGAGRAFDLR</sequence>
<dbReference type="Pfam" id="PF08044">
    <property type="entry name" value="DUF1707"/>
    <property type="match status" value="1"/>
</dbReference>
<accession>A0A542ZRI8</accession>
<keyword evidence="3" id="KW-1185">Reference proteome</keyword>
<comment type="caution">
    <text evidence="2">The sequence shown here is derived from an EMBL/GenBank/DDBJ whole genome shotgun (WGS) entry which is preliminary data.</text>
</comment>
<reference evidence="2 3" key="1">
    <citation type="submission" date="2019-06" db="EMBL/GenBank/DDBJ databases">
        <title>Sequencing the genomes of 1000 actinobacteria strains.</title>
        <authorList>
            <person name="Klenk H.-P."/>
        </authorList>
    </citation>
    <scope>NUCLEOTIDE SEQUENCE [LARGE SCALE GENOMIC DNA]</scope>
    <source>
        <strain evidence="2 3">DSM 8251</strain>
    </source>
</reference>
<protein>
    <submittedName>
        <fullName evidence="2">Uncharacterized protein DUF1707</fullName>
    </submittedName>
</protein>
<organism evidence="2 3">
    <name type="scientific">Propioniferax innocua</name>
    <dbReference type="NCBI Taxonomy" id="1753"/>
    <lineage>
        <taxon>Bacteria</taxon>
        <taxon>Bacillati</taxon>
        <taxon>Actinomycetota</taxon>
        <taxon>Actinomycetes</taxon>
        <taxon>Propionibacteriales</taxon>
        <taxon>Propionibacteriaceae</taxon>
        <taxon>Propioniferax</taxon>
    </lineage>
</organism>
<evidence type="ECO:0000313" key="3">
    <source>
        <dbReference type="Proteomes" id="UP000316196"/>
    </source>
</evidence>
<evidence type="ECO:0000313" key="2">
    <source>
        <dbReference type="EMBL" id="TQL62951.1"/>
    </source>
</evidence>
<evidence type="ECO:0000259" key="1">
    <source>
        <dbReference type="Pfam" id="PF08044"/>
    </source>
</evidence>
<dbReference type="PANTHER" id="PTHR40763:SF5">
    <property type="entry name" value="MEMBRANE PROTEIN"/>
    <property type="match status" value="1"/>
</dbReference>
<feature type="domain" description="DUF1707" evidence="1">
    <location>
        <begin position="8"/>
        <end position="60"/>
    </location>
</feature>
<dbReference type="PANTHER" id="PTHR40763">
    <property type="entry name" value="MEMBRANE PROTEIN-RELATED"/>
    <property type="match status" value="1"/>
</dbReference>
<proteinExistence type="predicted"/>
<dbReference type="InterPro" id="IPR012551">
    <property type="entry name" value="DUF1707_SHOCT-like"/>
</dbReference>
<dbReference type="RefSeq" id="WP_142092727.1">
    <property type="nucleotide sequence ID" value="NZ_BAAAMD010000001.1"/>
</dbReference>